<dbReference type="InterPro" id="IPR050123">
    <property type="entry name" value="Prok_molybdopt-oxidoreductase"/>
</dbReference>
<evidence type="ECO:0000256" key="1">
    <source>
        <dbReference type="ARBA" id="ARBA00001942"/>
    </source>
</evidence>
<dbReference type="GO" id="GO:0042128">
    <property type="term" value="P:nitrate assimilation"/>
    <property type="evidence" value="ECO:0007669"/>
    <property type="project" value="UniProtKB-KW"/>
</dbReference>
<dbReference type="GO" id="GO:0051539">
    <property type="term" value="F:4 iron, 4 sulfur cluster binding"/>
    <property type="evidence" value="ECO:0007669"/>
    <property type="project" value="UniProtKB-KW"/>
</dbReference>
<organism evidence="12 13">
    <name type="scientific">Pollutimonas bauzanensis</name>
    <dbReference type="NCBI Taxonomy" id="658167"/>
    <lineage>
        <taxon>Bacteria</taxon>
        <taxon>Pseudomonadati</taxon>
        <taxon>Pseudomonadota</taxon>
        <taxon>Betaproteobacteria</taxon>
        <taxon>Burkholderiales</taxon>
        <taxon>Alcaligenaceae</taxon>
        <taxon>Pollutimonas</taxon>
    </lineage>
</organism>
<dbReference type="OrthoDB" id="9810782at2"/>
<dbReference type="PROSITE" id="PS51669">
    <property type="entry name" value="4FE4S_MOW_BIS_MGD"/>
    <property type="match status" value="1"/>
</dbReference>
<comment type="similarity">
    <text evidence="3">Belongs to the prokaryotic molybdopterin-containing oxidoreductase family. NasA/NapA/NarB subfamily.</text>
</comment>
<dbReference type="SUPFAM" id="SSF53706">
    <property type="entry name" value="Formate dehydrogenase/DMSO reductase, domains 1-3"/>
    <property type="match status" value="1"/>
</dbReference>
<evidence type="ECO:0000256" key="2">
    <source>
        <dbReference type="ARBA" id="ARBA00001966"/>
    </source>
</evidence>
<dbReference type="GO" id="GO:0016020">
    <property type="term" value="C:membrane"/>
    <property type="evidence" value="ECO:0007669"/>
    <property type="project" value="TreeGrafter"/>
</dbReference>
<protein>
    <submittedName>
        <fullName evidence="12">Assimilatory nitrate reductase (NADH) alpha subunit apoprotein</fullName>
    </submittedName>
</protein>
<dbReference type="Pfam" id="PF01568">
    <property type="entry name" value="Molydop_binding"/>
    <property type="match status" value="1"/>
</dbReference>
<sequence length="911" mass="97701">MDSTAAPAPATAGRAASPRVLASICCYCGTGCGVKIETDGDRVLKVSGDEQHPSSLGKLCSKGLALGATVRGDSSRVLSAQWRSGRGEPRHDIAMDQACDIAAARLAQAIAAHGPDAIGFYLSGQLLTEDYAVFNKLARALVGTNNIDTNSRLCMSSAVSGYKLTLGADAPPACYDDLDHADTVLIAGSNMAYAHPVLFRRLEAAKARKPGMKIIVVDPRRTDTCDIADLHLAIAPGSDVALFHAMLNVMVWDGLVDLDYIARHTEGYAPLKERIHEFTPQSVQEICGVPAADIIQCARWFGAAGSALSLYTMGLNQSSSGTAKNAALIHLHLATGQIGKKGAGPFSLTGQPNAMGGREAGGMATLLPGHRDPGNARHRAEIASLWKVDSLPETPGHTAIDMFDAVLAGKIKVLWIAATNPAQSMPDQARVRAALEAAEFVIVQEAYANTETLAYADLVLPAATWPEKDGTVTNSERRISRVRAAIRPPGDALPDWQLACRVARGLARRIAPAKSGLFDYRGVSEIFAEHARSTAGRDLDYSALDYATLEADGPQQWPYKASTREPLRLYADGVFPTASGRARFLDVGYVPVAEPVSAHYPLRLSTGRLRDQWHTMSRSGLVPALTRHAEEPFVYLHPGDIQRYKIGDGALVRIKTRRGQIVLPAMGDDSLKPGHAWLPMHWGSGFIAGDGVNALANSARDPISHQPELKHSAAAIEVLKYEWQASAWVRGSIPVLRQRLARWLALFPYAVLMPTAIGGEGLRLRLASPRKVSAAVLAELARDLRLDEADLAFDDPARGILRRILRRDGQVAAYLLAGDTRAQDALLQWIDSGVAPPSIAQVLMGRAQAAARAQVICACENVSDLAINSAIDAGQQLEQLKATLKCGTACGSCVPQIKRMIQRRNTMELPA</sequence>
<dbReference type="EMBL" id="FQXE01000004">
    <property type="protein sequence ID" value="SHH73108.1"/>
    <property type="molecule type" value="Genomic_DNA"/>
</dbReference>
<dbReference type="CDD" id="cd02754">
    <property type="entry name" value="MopB_Nitrate-R-NapA-like"/>
    <property type="match status" value="1"/>
</dbReference>
<dbReference type="GO" id="GO:1990204">
    <property type="term" value="C:oxidoreductase complex"/>
    <property type="evidence" value="ECO:0007669"/>
    <property type="project" value="UniProtKB-ARBA"/>
</dbReference>
<dbReference type="GO" id="GO:0046872">
    <property type="term" value="F:metal ion binding"/>
    <property type="evidence" value="ECO:0007669"/>
    <property type="project" value="UniProtKB-KW"/>
</dbReference>
<dbReference type="InterPro" id="IPR007419">
    <property type="entry name" value="BFD-like_2Fe2S-bd_dom"/>
</dbReference>
<evidence type="ECO:0000259" key="11">
    <source>
        <dbReference type="PROSITE" id="PS51669"/>
    </source>
</evidence>
<dbReference type="Gene3D" id="1.10.10.1100">
    <property type="entry name" value="BFD-like [2Fe-2S]-binding domain"/>
    <property type="match status" value="1"/>
</dbReference>
<dbReference type="GO" id="GO:0016491">
    <property type="term" value="F:oxidoreductase activity"/>
    <property type="evidence" value="ECO:0007669"/>
    <property type="project" value="UniProtKB-KW"/>
</dbReference>
<keyword evidence="6" id="KW-0479">Metal-binding</keyword>
<keyword evidence="7" id="KW-0560">Oxidoreductase</keyword>
<keyword evidence="10" id="KW-0534">Nitrate assimilation</keyword>
<feature type="domain" description="4Fe-4S Mo/W bis-MGD-type" evidence="11">
    <location>
        <begin position="18"/>
        <end position="74"/>
    </location>
</feature>
<dbReference type="CDD" id="cd02791">
    <property type="entry name" value="MopB_CT_Nitrate-R-NapA-like"/>
    <property type="match status" value="1"/>
</dbReference>
<dbReference type="InterPro" id="IPR009010">
    <property type="entry name" value="Asp_de-COase-like_dom_sf"/>
</dbReference>
<dbReference type="SMART" id="SM00926">
    <property type="entry name" value="Molybdop_Fe4S4"/>
    <property type="match status" value="1"/>
</dbReference>
<evidence type="ECO:0000256" key="8">
    <source>
        <dbReference type="ARBA" id="ARBA00023004"/>
    </source>
</evidence>
<keyword evidence="9" id="KW-0411">Iron-sulfur</keyword>
<evidence type="ECO:0000256" key="5">
    <source>
        <dbReference type="ARBA" id="ARBA00022505"/>
    </source>
</evidence>
<evidence type="ECO:0000313" key="13">
    <source>
        <dbReference type="Proteomes" id="UP000184226"/>
    </source>
</evidence>
<dbReference type="InterPro" id="IPR006657">
    <property type="entry name" value="MoPterin_dinucl-bd_dom"/>
</dbReference>
<dbReference type="Gene3D" id="2.40.40.20">
    <property type="match status" value="1"/>
</dbReference>
<dbReference type="InterPro" id="IPR041854">
    <property type="entry name" value="BFD-like_2Fe2S-bd_dom_sf"/>
</dbReference>
<keyword evidence="13" id="KW-1185">Reference proteome</keyword>
<comment type="cofactor">
    <cofactor evidence="1">
        <name>Mo-bis(molybdopterin guanine dinucleotide)</name>
        <dbReference type="ChEBI" id="CHEBI:60539"/>
    </cofactor>
</comment>
<dbReference type="Pfam" id="PF04324">
    <property type="entry name" value="Fer2_BFD"/>
    <property type="match status" value="1"/>
</dbReference>
<gene>
    <name evidence="12" type="ORF">SAMN04488135_104336</name>
</gene>
<evidence type="ECO:0000256" key="10">
    <source>
        <dbReference type="ARBA" id="ARBA00023063"/>
    </source>
</evidence>
<dbReference type="FunFam" id="3.40.228.10:FF:000002">
    <property type="entry name" value="Formate dehydrogenase subunit alpha"/>
    <property type="match status" value="1"/>
</dbReference>
<evidence type="ECO:0000313" key="12">
    <source>
        <dbReference type="EMBL" id="SHH73108.1"/>
    </source>
</evidence>
<dbReference type="PROSITE" id="PS00551">
    <property type="entry name" value="MOLYBDOPTERIN_PROK_1"/>
    <property type="match status" value="1"/>
</dbReference>
<dbReference type="RefSeq" id="WP_073102996.1">
    <property type="nucleotide sequence ID" value="NZ_FQXE01000004.1"/>
</dbReference>
<dbReference type="PANTHER" id="PTHR43105:SF9">
    <property type="entry name" value="NADPH-FE(3+) OXIDOREDUCTASE SUBUNIT ALPHA"/>
    <property type="match status" value="1"/>
</dbReference>
<dbReference type="GO" id="GO:0045333">
    <property type="term" value="P:cellular respiration"/>
    <property type="evidence" value="ECO:0007669"/>
    <property type="project" value="UniProtKB-ARBA"/>
</dbReference>
<dbReference type="Gene3D" id="2.20.25.90">
    <property type="entry name" value="ADC-like domains"/>
    <property type="match status" value="1"/>
</dbReference>
<name>A0A1M5VD79_9BURK</name>
<dbReference type="InterPro" id="IPR027467">
    <property type="entry name" value="MopterinOxRdtase_cofactor_BS"/>
</dbReference>
<reference evidence="12 13" key="1">
    <citation type="submission" date="2016-11" db="EMBL/GenBank/DDBJ databases">
        <authorList>
            <person name="Jaros S."/>
            <person name="Januszkiewicz K."/>
            <person name="Wedrychowicz H."/>
        </authorList>
    </citation>
    <scope>NUCLEOTIDE SEQUENCE [LARGE SCALE GENOMIC DNA]</scope>
    <source>
        <strain evidence="12 13">CGMCC 1.10190</strain>
    </source>
</reference>
<dbReference type="PANTHER" id="PTHR43105">
    <property type="entry name" value="RESPIRATORY NITRATE REDUCTASE"/>
    <property type="match status" value="1"/>
</dbReference>
<dbReference type="STRING" id="658167.SAMN04488135_104336"/>
<dbReference type="InterPro" id="IPR006963">
    <property type="entry name" value="Mopterin_OxRdtase_4Fe-4S_dom"/>
</dbReference>
<evidence type="ECO:0000256" key="4">
    <source>
        <dbReference type="ARBA" id="ARBA00022485"/>
    </source>
</evidence>
<evidence type="ECO:0000256" key="7">
    <source>
        <dbReference type="ARBA" id="ARBA00023002"/>
    </source>
</evidence>
<dbReference type="Gene3D" id="3.40.228.10">
    <property type="entry name" value="Dimethylsulfoxide Reductase, domain 2"/>
    <property type="match status" value="1"/>
</dbReference>
<dbReference type="Proteomes" id="UP000184226">
    <property type="component" value="Unassembled WGS sequence"/>
</dbReference>
<dbReference type="Pfam" id="PF00384">
    <property type="entry name" value="Molybdopterin"/>
    <property type="match status" value="1"/>
</dbReference>
<keyword evidence="5" id="KW-0500">Molybdenum</keyword>
<dbReference type="Gene3D" id="3.40.50.740">
    <property type="match status" value="1"/>
</dbReference>
<proteinExistence type="inferred from homology"/>
<dbReference type="GO" id="GO:0043546">
    <property type="term" value="F:molybdopterin cofactor binding"/>
    <property type="evidence" value="ECO:0007669"/>
    <property type="project" value="InterPro"/>
</dbReference>
<evidence type="ECO:0000256" key="3">
    <source>
        <dbReference type="ARBA" id="ARBA00008747"/>
    </source>
</evidence>
<dbReference type="SUPFAM" id="SSF50692">
    <property type="entry name" value="ADC-like"/>
    <property type="match status" value="1"/>
</dbReference>
<dbReference type="InterPro" id="IPR041957">
    <property type="entry name" value="CT_Nitrate-R-NapA-like"/>
</dbReference>
<keyword evidence="4" id="KW-0004">4Fe-4S</keyword>
<keyword evidence="8" id="KW-0408">Iron</keyword>
<dbReference type="Pfam" id="PF04879">
    <property type="entry name" value="Molybdop_Fe4S4"/>
    <property type="match status" value="1"/>
</dbReference>
<accession>A0A1M5VD79</accession>
<evidence type="ECO:0000256" key="6">
    <source>
        <dbReference type="ARBA" id="ARBA00022723"/>
    </source>
</evidence>
<dbReference type="AlphaFoldDB" id="A0A1M5VD79"/>
<evidence type="ECO:0000256" key="9">
    <source>
        <dbReference type="ARBA" id="ARBA00023014"/>
    </source>
</evidence>
<comment type="cofactor">
    <cofactor evidence="2">
        <name>[4Fe-4S] cluster</name>
        <dbReference type="ChEBI" id="CHEBI:49883"/>
    </cofactor>
</comment>
<dbReference type="InterPro" id="IPR006656">
    <property type="entry name" value="Mopterin_OxRdtase"/>
</dbReference>